<evidence type="ECO:0000256" key="7">
    <source>
        <dbReference type="ARBA" id="ARBA00023136"/>
    </source>
</evidence>
<dbReference type="PANTHER" id="PTHR34975:SF2">
    <property type="entry name" value="SPORE GERMINATION PROTEIN A2"/>
    <property type="match status" value="1"/>
</dbReference>
<evidence type="ECO:0000256" key="2">
    <source>
        <dbReference type="ARBA" id="ARBA00007998"/>
    </source>
</evidence>
<dbReference type="EMBL" id="RBZP01000029">
    <property type="protein sequence ID" value="RKQ28645.1"/>
    <property type="molecule type" value="Genomic_DNA"/>
</dbReference>
<organism evidence="9 10">
    <name type="scientific">Oceanobacillus halophilus</name>
    <dbReference type="NCBI Taxonomy" id="930130"/>
    <lineage>
        <taxon>Bacteria</taxon>
        <taxon>Bacillati</taxon>
        <taxon>Bacillota</taxon>
        <taxon>Bacilli</taxon>
        <taxon>Bacillales</taxon>
        <taxon>Bacillaceae</taxon>
        <taxon>Oceanobacillus</taxon>
    </lineage>
</organism>
<accession>A0A494ZTI0</accession>
<protein>
    <submittedName>
        <fullName evidence="9">Spore gernimation protein</fullName>
    </submittedName>
</protein>
<evidence type="ECO:0000313" key="10">
    <source>
        <dbReference type="Proteomes" id="UP000269301"/>
    </source>
</evidence>
<keyword evidence="7 8" id="KW-0472">Membrane</keyword>
<name>A0A494ZTI0_9BACI</name>
<evidence type="ECO:0000256" key="5">
    <source>
        <dbReference type="ARBA" id="ARBA00022692"/>
    </source>
</evidence>
<dbReference type="InterPro" id="IPR004761">
    <property type="entry name" value="Spore_GerAB"/>
</dbReference>
<feature type="transmembrane region" description="Helical" evidence="8">
    <location>
        <begin position="146"/>
        <end position="166"/>
    </location>
</feature>
<keyword evidence="5 8" id="KW-0812">Transmembrane</keyword>
<proteinExistence type="inferred from homology"/>
<dbReference type="Proteomes" id="UP000269301">
    <property type="component" value="Unassembled WGS sequence"/>
</dbReference>
<feature type="transmembrane region" description="Helical" evidence="8">
    <location>
        <begin position="47"/>
        <end position="68"/>
    </location>
</feature>
<feature type="transmembrane region" description="Helical" evidence="8">
    <location>
        <begin position="340"/>
        <end position="358"/>
    </location>
</feature>
<feature type="transmembrane region" description="Helical" evidence="8">
    <location>
        <begin position="88"/>
        <end position="111"/>
    </location>
</feature>
<evidence type="ECO:0000256" key="1">
    <source>
        <dbReference type="ARBA" id="ARBA00004141"/>
    </source>
</evidence>
<evidence type="ECO:0000256" key="8">
    <source>
        <dbReference type="SAM" id="Phobius"/>
    </source>
</evidence>
<evidence type="ECO:0000256" key="6">
    <source>
        <dbReference type="ARBA" id="ARBA00022989"/>
    </source>
</evidence>
<gene>
    <name evidence="9" type="ORF">D8M06_18635</name>
</gene>
<feature type="transmembrane region" description="Helical" evidence="8">
    <location>
        <begin position="310"/>
        <end position="328"/>
    </location>
</feature>
<reference evidence="9 10" key="1">
    <citation type="journal article" date="2016" name="Int. J. Syst. Evol. Microbiol.">
        <title>Oceanobacillus halophilus sp. nov., a novel moderately halophilic bacterium from a hypersaline lake.</title>
        <authorList>
            <person name="Amoozegar M.A."/>
            <person name="Bagheri M."/>
            <person name="Makhdoumi A."/>
            <person name="Nikou M.M."/>
            <person name="Fazeli S.A.S."/>
            <person name="Schumann P."/>
            <person name="Sproer C."/>
            <person name="Sanchez-Porro C."/>
            <person name="Ventosa A."/>
        </authorList>
    </citation>
    <scope>NUCLEOTIDE SEQUENCE [LARGE SCALE GENOMIC DNA]</scope>
    <source>
        <strain evidence="9 10">DSM 23996</strain>
    </source>
</reference>
<feature type="transmembrane region" description="Helical" evidence="8">
    <location>
        <begin position="16"/>
        <end position="35"/>
    </location>
</feature>
<feature type="transmembrane region" description="Helical" evidence="8">
    <location>
        <begin position="194"/>
        <end position="212"/>
    </location>
</feature>
<comment type="caution">
    <text evidence="9">The sequence shown here is derived from an EMBL/GenBank/DDBJ whole genome shotgun (WGS) entry which is preliminary data.</text>
</comment>
<dbReference type="PANTHER" id="PTHR34975">
    <property type="entry name" value="SPORE GERMINATION PROTEIN A2"/>
    <property type="match status" value="1"/>
</dbReference>
<sequence length="372" mass="43227">MDINVKVKENLQIRPFYLFFIITSIQIGIGILGFPKIVYQEALQDSWISILFTFFYIVAVVIVMFMILNQYKNADIYGIQVDIFGKWIGKILGTIYILYFGITLFSILITYMEVVRISIFPSISNLALGGLLLCLVVYSVLGGIRVVVGVCTLFFLGTQWLFLLLIQPAMEVDFTHLQPMFVTPFPDLLEGAKVSSYTFMGFELLLVIYPFIKNKKKAKLPTFLAVSWSTITILLLTMLVIGYFSHNQILRREWALLGLFKIQNFTFIERFDYVVVTEWMLVIITNMILLMWAMTYGMKRLYNISQKTTLYLISIILLIACIFVDEHFQIQKVIDTSSQIGLWIVYVYPFFLLPIVLFKKRKQRKKEKKHAK</sequence>
<dbReference type="RefSeq" id="WP_121206092.1">
    <property type="nucleotide sequence ID" value="NZ_RBZP01000029.1"/>
</dbReference>
<keyword evidence="10" id="KW-1185">Reference proteome</keyword>
<dbReference type="OrthoDB" id="2380240at2"/>
<feature type="transmembrane region" description="Helical" evidence="8">
    <location>
        <begin position="117"/>
        <end position="141"/>
    </location>
</feature>
<keyword evidence="4" id="KW-0309">Germination</keyword>
<dbReference type="Gene3D" id="1.20.1740.10">
    <property type="entry name" value="Amino acid/polyamine transporter I"/>
    <property type="match status" value="1"/>
</dbReference>
<keyword evidence="3" id="KW-0813">Transport</keyword>
<evidence type="ECO:0000313" key="9">
    <source>
        <dbReference type="EMBL" id="RKQ28645.1"/>
    </source>
</evidence>
<dbReference type="GO" id="GO:0016020">
    <property type="term" value="C:membrane"/>
    <property type="evidence" value="ECO:0007669"/>
    <property type="project" value="UniProtKB-SubCell"/>
</dbReference>
<keyword evidence="6 8" id="KW-1133">Transmembrane helix</keyword>
<dbReference type="AlphaFoldDB" id="A0A494ZTI0"/>
<evidence type="ECO:0000256" key="4">
    <source>
        <dbReference type="ARBA" id="ARBA00022544"/>
    </source>
</evidence>
<comment type="subcellular location">
    <subcellularLocation>
        <location evidence="1">Membrane</location>
        <topology evidence="1">Multi-pass membrane protein</topology>
    </subcellularLocation>
</comment>
<dbReference type="GO" id="GO:0009847">
    <property type="term" value="P:spore germination"/>
    <property type="evidence" value="ECO:0007669"/>
    <property type="project" value="InterPro"/>
</dbReference>
<evidence type="ECO:0000256" key="3">
    <source>
        <dbReference type="ARBA" id="ARBA00022448"/>
    </source>
</evidence>
<dbReference type="Pfam" id="PF03845">
    <property type="entry name" value="Spore_permease"/>
    <property type="match status" value="1"/>
</dbReference>
<feature type="transmembrane region" description="Helical" evidence="8">
    <location>
        <begin position="224"/>
        <end position="244"/>
    </location>
</feature>
<dbReference type="NCBIfam" id="TIGR00912">
    <property type="entry name" value="2A0309"/>
    <property type="match status" value="1"/>
</dbReference>
<feature type="transmembrane region" description="Helical" evidence="8">
    <location>
        <begin position="279"/>
        <end position="298"/>
    </location>
</feature>
<comment type="similarity">
    <text evidence="2">Belongs to the amino acid-polyamine-organocation (APC) superfamily. Spore germination protein (SGP) (TC 2.A.3.9) family.</text>
</comment>